<dbReference type="InterPro" id="IPR029068">
    <property type="entry name" value="Glyas_Bleomycin-R_OHBP_Dase"/>
</dbReference>
<dbReference type="PROSITE" id="PS51819">
    <property type="entry name" value="VOC"/>
    <property type="match status" value="1"/>
</dbReference>
<keyword evidence="4" id="KW-1185">Reference proteome</keyword>
<evidence type="ECO:0000259" key="2">
    <source>
        <dbReference type="PROSITE" id="PS51819"/>
    </source>
</evidence>
<keyword evidence="1" id="KW-0479">Metal-binding</keyword>
<evidence type="ECO:0000313" key="3">
    <source>
        <dbReference type="EMBL" id="GAA4356976.1"/>
    </source>
</evidence>
<protein>
    <submittedName>
        <fullName evidence="3">VOC family protein</fullName>
    </submittedName>
</protein>
<name>A0ABP8IE15_9BURK</name>
<evidence type="ECO:0000256" key="1">
    <source>
        <dbReference type="ARBA" id="ARBA00022723"/>
    </source>
</evidence>
<dbReference type="EMBL" id="BAABGJ010000081">
    <property type="protein sequence ID" value="GAA4356976.1"/>
    <property type="molecule type" value="Genomic_DNA"/>
</dbReference>
<dbReference type="Proteomes" id="UP001500975">
    <property type="component" value="Unassembled WGS sequence"/>
</dbReference>
<proteinExistence type="predicted"/>
<organism evidence="3 4">
    <name type="scientific">Variovorax defluvii</name>
    <dbReference type="NCBI Taxonomy" id="913761"/>
    <lineage>
        <taxon>Bacteria</taxon>
        <taxon>Pseudomonadati</taxon>
        <taxon>Pseudomonadota</taxon>
        <taxon>Betaproteobacteria</taxon>
        <taxon>Burkholderiales</taxon>
        <taxon>Comamonadaceae</taxon>
        <taxon>Variovorax</taxon>
    </lineage>
</organism>
<evidence type="ECO:0000313" key="4">
    <source>
        <dbReference type="Proteomes" id="UP001500975"/>
    </source>
</evidence>
<dbReference type="PANTHER" id="PTHR43048">
    <property type="entry name" value="METHYLMALONYL-COA EPIMERASE"/>
    <property type="match status" value="1"/>
</dbReference>
<dbReference type="PANTHER" id="PTHR43048:SF6">
    <property type="entry name" value="BLR8189 PROTEIN"/>
    <property type="match status" value="1"/>
</dbReference>
<gene>
    <name evidence="3" type="ORF">GCM10023165_50410</name>
</gene>
<sequence>MSLAPSTPVPLHGLPGLRGTDHIGLTVPDLQQATDFFVNIIGCEQFYDVGPFGAEDDWMAVHLNVHPRAVVKKLRFFRCRNGSNYEIFEYSSPDQAQQMPRNSDIGGHHLALYVDDIAAAVRHLKAHGIRVLGEPTVRTAGPSAGQTWVYFLSPWGLQFELVSFPNGKAYERETPRRLWDTRHPGL</sequence>
<dbReference type="InterPro" id="IPR051785">
    <property type="entry name" value="MMCE/EMCE_epimerase"/>
</dbReference>
<reference evidence="4" key="1">
    <citation type="journal article" date="2019" name="Int. J. Syst. Evol. Microbiol.">
        <title>The Global Catalogue of Microorganisms (GCM) 10K type strain sequencing project: providing services to taxonomists for standard genome sequencing and annotation.</title>
        <authorList>
            <consortium name="The Broad Institute Genomics Platform"/>
            <consortium name="The Broad Institute Genome Sequencing Center for Infectious Disease"/>
            <person name="Wu L."/>
            <person name="Ma J."/>
        </authorList>
    </citation>
    <scope>NUCLEOTIDE SEQUENCE [LARGE SCALE GENOMIC DNA]</scope>
    <source>
        <strain evidence="4">JCM 17804</strain>
    </source>
</reference>
<comment type="caution">
    <text evidence="3">The sequence shown here is derived from an EMBL/GenBank/DDBJ whole genome shotgun (WGS) entry which is preliminary data.</text>
</comment>
<feature type="domain" description="VOC" evidence="2">
    <location>
        <begin position="19"/>
        <end position="164"/>
    </location>
</feature>
<dbReference type="Pfam" id="PF13669">
    <property type="entry name" value="Glyoxalase_4"/>
    <property type="match status" value="1"/>
</dbReference>
<dbReference type="InterPro" id="IPR037523">
    <property type="entry name" value="VOC_core"/>
</dbReference>
<accession>A0ABP8IE15</accession>
<dbReference type="Gene3D" id="3.10.180.10">
    <property type="entry name" value="2,3-Dihydroxybiphenyl 1,2-Dioxygenase, domain 1"/>
    <property type="match status" value="1"/>
</dbReference>
<dbReference type="SUPFAM" id="SSF54593">
    <property type="entry name" value="Glyoxalase/Bleomycin resistance protein/Dihydroxybiphenyl dioxygenase"/>
    <property type="match status" value="1"/>
</dbReference>
<dbReference type="RefSeq" id="WP_345541459.1">
    <property type="nucleotide sequence ID" value="NZ_BAABGJ010000081.1"/>
</dbReference>